<sequence>MEPRLHFSDPSWSKTSRTLLALLGILGIFCVVGVVSYCQQPSLSASAMKQFQFEEQEFNDYVEKFNKAYSDEEYAKRFYIFTQNAAYIRLHNSLNKSWTLGYNDFTDLSPEEFKAIYLVNYKAIKLSGKSTWFDTSLKIPQSIDWRSAGAVTPVGNQGTCTAGWAFATTGAIEGLWKISGNPIVSLSEEQLVSCSYSYGNHGCNGGIPDFAYEYVIGNEGIASDKIYPWTSANSTVSNCIPTLASNVAVKIASYNNVAPVDDPAALMAAITQQPIAVGVEADQYVWQYYKTGIISNNCGTNINHYALVVGYNTTGSVPYYIVKNSWGSGWGMSGYLNIAIASSTGVCGIQMVASYPTL</sequence>
<evidence type="ECO:0000256" key="4">
    <source>
        <dbReference type="SAM" id="Phobius"/>
    </source>
</evidence>
<dbReference type="InterPro" id="IPR000668">
    <property type="entry name" value="Peptidase_C1A_C"/>
</dbReference>
<protein>
    <submittedName>
        <fullName evidence="7">Uncharacterized protein</fullName>
    </submittedName>
</protein>
<dbReference type="Gene3D" id="3.90.70.10">
    <property type="entry name" value="Cysteine proteinases"/>
    <property type="match status" value="1"/>
</dbReference>
<dbReference type="InterPro" id="IPR013201">
    <property type="entry name" value="Prot_inhib_I29"/>
</dbReference>
<dbReference type="FunFam" id="3.90.70.10:FF:000332">
    <property type="entry name" value="Cathepsin L1"/>
    <property type="match status" value="1"/>
</dbReference>
<proteinExistence type="inferred from homology"/>
<dbReference type="SUPFAM" id="SSF54001">
    <property type="entry name" value="Cysteine proteinases"/>
    <property type="match status" value="1"/>
</dbReference>
<evidence type="ECO:0000256" key="3">
    <source>
        <dbReference type="ARBA" id="ARBA00023157"/>
    </source>
</evidence>
<evidence type="ECO:0000313" key="8">
    <source>
        <dbReference type="Proteomes" id="UP001162131"/>
    </source>
</evidence>
<comment type="caution">
    <text evidence="7">The sequence shown here is derived from an EMBL/GenBank/DDBJ whole genome shotgun (WGS) entry which is preliminary data.</text>
</comment>
<evidence type="ECO:0000313" key="7">
    <source>
        <dbReference type="EMBL" id="CAG9330581.1"/>
    </source>
</evidence>
<keyword evidence="3" id="KW-1015">Disulfide bond</keyword>
<evidence type="ECO:0000259" key="5">
    <source>
        <dbReference type="SMART" id="SM00645"/>
    </source>
</evidence>
<dbReference type="Pfam" id="PF08246">
    <property type="entry name" value="Inhibitor_I29"/>
    <property type="match status" value="1"/>
</dbReference>
<keyword evidence="2" id="KW-0865">Zymogen</keyword>
<keyword evidence="8" id="KW-1185">Reference proteome</keyword>
<dbReference type="PANTHER" id="PTHR12411">
    <property type="entry name" value="CYSTEINE PROTEASE FAMILY C1-RELATED"/>
    <property type="match status" value="1"/>
</dbReference>
<accession>A0AAU9JYJ5</accession>
<comment type="similarity">
    <text evidence="1">Belongs to the peptidase C1 family.</text>
</comment>
<dbReference type="EMBL" id="CAJZBQ010000051">
    <property type="protein sequence ID" value="CAG9330581.1"/>
    <property type="molecule type" value="Genomic_DNA"/>
</dbReference>
<feature type="domain" description="Peptidase C1A papain C-terminal" evidence="5">
    <location>
        <begin position="139"/>
        <end position="357"/>
    </location>
</feature>
<dbReference type="GO" id="GO:0008234">
    <property type="term" value="F:cysteine-type peptidase activity"/>
    <property type="evidence" value="ECO:0007669"/>
    <property type="project" value="InterPro"/>
</dbReference>
<reference evidence="7" key="1">
    <citation type="submission" date="2021-09" db="EMBL/GenBank/DDBJ databases">
        <authorList>
            <consortium name="AG Swart"/>
            <person name="Singh M."/>
            <person name="Singh A."/>
            <person name="Seah K."/>
            <person name="Emmerich C."/>
        </authorList>
    </citation>
    <scope>NUCLEOTIDE SEQUENCE</scope>
    <source>
        <strain evidence="7">ATCC30299</strain>
    </source>
</reference>
<keyword evidence="4" id="KW-1133">Transmembrane helix</keyword>
<dbReference type="SMART" id="SM00645">
    <property type="entry name" value="Pept_C1"/>
    <property type="match status" value="1"/>
</dbReference>
<feature type="transmembrane region" description="Helical" evidence="4">
    <location>
        <begin position="20"/>
        <end position="38"/>
    </location>
</feature>
<evidence type="ECO:0000256" key="2">
    <source>
        <dbReference type="ARBA" id="ARBA00023145"/>
    </source>
</evidence>
<dbReference type="CDD" id="cd02248">
    <property type="entry name" value="Peptidase_C1A"/>
    <property type="match status" value="1"/>
</dbReference>
<dbReference type="Proteomes" id="UP001162131">
    <property type="component" value="Unassembled WGS sequence"/>
</dbReference>
<dbReference type="InterPro" id="IPR039417">
    <property type="entry name" value="Peptidase_C1A_papain-like"/>
</dbReference>
<name>A0AAU9JYJ5_9CILI</name>
<organism evidence="7 8">
    <name type="scientific">Blepharisma stoltei</name>
    <dbReference type="NCBI Taxonomy" id="1481888"/>
    <lineage>
        <taxon>Eukaryota</taxon>
        <taxon>Sar</taxon>
        <taxon>Alveolata</taxon>
        <taxon>Ciliophora</taxon>
        <taxon>Postciliodesmatophora</taxon>
        <taxon>Heterotrichea</taxon>
        <taxon>Heterotrichida</taxon>
        <taxon>Blepharismidae</taxon>
        <taxon>Blepharisma</taxon>
    </lineage>
</organism>
<dbReference type="InterPro" id="IPR013128">
    <property type="entry name" value="Peptidase_C1A"/>
</dbReference>
<dbReference type="AlphaFoldDB" id="A0AAU9JYJ5"/>
<gene>
    <name evidence="7" type="ORF">BSTOLATCC_MIC51163</name>
</gene>
<keyword evidence="4" id="KW-0472">Membrane</keyword>
<feature type="domain" description="Cathepsin propeptide inhibitor" evidence="6">
    <location>
        <begin position="58"/>
        <end position="113"/>
    </location>
</feature>
<dbReference type="GO" id="GO:0006508">
    <property type="term" value="P:proteolysis"/>
    <property type="evidence" value="ECO:0007669"/>
    <property type="project" value="InterPro"/>
</dbReference>
<dbReference type="Pfam" id="PF00112">
    <property type="entry name" value="Peptidase_C1"/>
    <property type="match status" value="1"/>
</dbReference>
<dbReference type="SMART" id="SM00848">
    <property type="entry name" value="Inhibitor_I29"/>
    <property type="match status" value="1"/>
</dbReference>
<evidence type="ECO:0000259" key="6">
    <source>
        <dbReference type="SMART" id="SM00848"/>
    </source>
</evidence>
<evidence type="ECO:0000256" key="1">
    <source>
        <dbReference type="ARBA" id="ARBA00008455"/>
    </source>
</evidence>
<dbReference type="InterPro" id="IPR038765">
    <property type="entry name" value="Papain-like_cys_pep_sf"/>
</dbReference>
<keyword evidence="4" id="KW-0812">Transmembrane</keyword>